<dbReference type="AlphaFoldDB" id="A0A7T9DJZ6"/>
<dbReference type="Gene3D" id="6.20.50.20">
    <property type="match status" value="1"/>
</dbReference>
<evidence type="ECO:0000256" key="6">
    <source>
        <dbReference type="ARBA" id="ARBA00022801"/>
    </source>
</evidence>
<dbReference type="HAMAP" id="MF_00757">
    <property type="entry name" value="RNase_P_4"/>
    <property type="match status" value="1"/>
</dbReference>
<comment type="subunit">
    <text evidence="8">Consists of a catalytic RNA component and at least 4-5 protein subunits.</text>
</comment>
<keyword evidence="4 8" id="KW-0479">Metal-binding</keyword>
<keyword evidence="1 8" id="KW-0963">Cytoplasm</keyword>
<organism evidence="9">
    <name type="scientific">Candidatus Iainarchaeum sp</name>
    <dbReference type="NCBI Taxonomy" id="3101447"/>
    <lineage>
        <taxon>Archaea</taxon>
        <taxon>Candidatus Iainarchaeota</taxon>
        <taxon>Candidatus Iainarchaeia</taxon>
        <taxon>Candidatus Iainarchaeales</taxon>
        <taxon>Candidatus Iainarchaeaceae</taxon>
        <taxon>Candidatus Iainarchaeum</taxon>
    </lineage>
</organism>
<dbReference type="GO" id="GO:0005737">
    <property type="term" value="C:cytoplasm"/>
    <property type="evidence" value="ECO:0007669"/>
    <property type="project" value="UniProtKB-SubCell"/>
</dbReference>
<sequence>MATENRFVRPLTGQQKIAVERMHRLRELAAGEAEEHPARSQRYGQLVKQLSMRFRVPIPLEIKNRFCKHCWNYWIEGKTVTRRLKNGTWNSVCKICGELTRRKAGKARLPLPIAKE</sequence>
<dbReference type="Proteomes" id="UP000596004">
    <property type="component" value="Chromosome"/>
</dbReference>
<evidence type="ECO:0000256" key="7">
    <source>
        <dbReference type="ARBA" id="ARBA00022833"/>
    </source>
</evidence>
<comment type="subcellular location">
    <subcellularLocation>
        <location evidence="8">Cytoplasm</location>
    </subcellularLocation>
</comment>
<evidence type="ECO:0000256" key="3">
    <source>
        <dbReference type="ARBA" id="ARBA00022722"/>
    </source>
</evidence>
<dbReference type="InterPro" id="IPR016432">
    <property type="entry name" value="RNP4"/>
</dbReference>
<keyword evidence="6 8" id="KW-0378">Hydrolase</keyword>
<evidence type="ECO:0000256" key="5">
    <source>
        <dbReference type="ARBA" id="ARBA00022759"/>
    </source>
</evidence>
<protein>
    <recommendedName>
        <fullName evidence="8">Ribonuclease P protein component 4</fullName>
        <shortName evidence="8">RNase P component 4</shortName>
        <ecNumber evidence="8">3.1.26.5</ecNumber>
    </recommendedName>
    <alternativeName>
        <fullName evidence="8">Rpp21</fullName>
    </alternativeName>
</protein>
<keyword evidence="7 8" id="KW-0862">Zinc</keyword>
<gene>
    <name evidence="8" type="primary">rnp4</name>
    <name evidence="9" type="ORF">IPJ89_00580</name>
</gene>
<dbReference type="InterPro" id="IPR007175">
    <property type="entry name" value="Rpr2/Snm1/Rpp21"/>
</dbReference>
<dbReference type="GO" id="GO:0008270">
    <property type="term" value="F:zinc ion binding"/>
    <property type="evidence" value="ECO:0007669"/>
    <property type="project" value="UniProtKB-UniRule"/>
</dbReference>
<evidence type="ECO:0000256" key="2">
    <source>
        <dbReference type="ARBA" id="ARBA00022694"/>
    </source>
</evidence>
<keyword evidence="3 8" id="KW-0540">Nuclease</keyword>
<feature type="binding site" evidence="8">
    <location>
        <position position="67"/>
    </location>
    <ligand>
        <name>Zn(2+)</name>
        <dbReference type="ChEBI" id="CHEBI:29105"/>
    </ligand>
</feature>
<evidence type="ECO:0000313" key="9">
    <source>
        <dbReference type="EMBL" id="QQR92724.1"/>
    </source>
</evidence>
<comment type="function">
    <text evidence="8">Part of ribonuclease P, a protein complex that generates mature tRNA molecules by cleaving their 5'-ends.</text>
</comment>
<feature type="binding site" evidence="8">
    <location>
        <position position="70"/>
    </location>
    <ligand>
        <name>Zn(2+)</name>
        <dbReference type="ChEBI" id="CHEBI:29105"/>
    </ligand>
</feature>
<proteinExistence type="inferred from homology"/>
<dbReference type="GO" id="GO:0030677">
    <property type="term" value="C:ribonuclease P complex"/>
    <property type="evidence" value="ECO:0007669"/>
    <property type="project" value="UniProtKB-UniRule"/>
</dbReference>
<dbReference type="EC" id="3.1.26.5" evidence="8"/>
<feature type="binding site" evidence="8">
    <location>
        <position position="96"/>
    </location>
    <ligand>
        <name>Zn(2+)</name>
        <dbReference type="ChEBI" id="CHEBI:29105"/>
    </ligand>
</feature>
<keyword evidence="5 8" id="KW-0255">Endonuclease</keyword>
<evidence type="ECO:0000256" key="8">
    <source>
        <dbReference type="HAMAP-Rule" id="MF_00757"/>
    </source>
</evidence>
<dbReference type="GO" id="GO:0001682">
    <property type="term" value="P:tRNA 5'-leader removal"/>
    <property type="evidence" value="ECO:0007669"/>
    <property type="project" value="UniProtKB-UniRule"/>
</dbReference>
<comment type="similarity">
    <text evidence="8">Belongs to the eukaryotic/archaeal RNase P protein component 4 family.</text>
</comment>
<reference evidence="9" key="1">
    <citation type="submission" date="2020-11" db="EMBL/GenBank/DDBJ databases">
        <title>Connecting structure to function with the recovery of over 1000 high-quality activated sludge metagenome-assembled genomes encoding full-length rRNA genes using long-read sequencing.</title>
        <authorList>
            <person name="Singleton C.M."/>
            <person name="Petriglieri F."/>
            <person name="Kristensen J.M."/>
            <person name="Kirkegaard R.H."/>
            <person name="Michaelsen T.Y."/>
            <person name="Andersen M.H."/>
            <person name="Karst S.M."/>
            <person name="Dueholm M.S."/>
            <person name="Nielsen P.H."/>
            <person name="Albertsen M."/>
        </authorList>
    </citation>
    <scope>NUCLEOTIDE SEQUENCE</scope>
    <source>
        <strain evidence="9">Fred_18-Q3-R57-64_BAT3C.431</strain>
    </source>
</reference>
<name>A0A7T9DJZ6_9ARCH</name>
<comment type="catalytic activity">
    <reaction evidence="8">
        <text>Endonucleolytic cleavage of RNA, removing 5'-extranucleotides from tRNA precursor.</text>
        <dbReference type="EC" id="3.1.26.5"/>
    </reaction>
</comment>
<accession>A0A7T9DJZ6</accession>
<evidence type="ECO:0000256" key="1">
    <source>
        <dbReference type="ARBA" id="ARBA00022490"/>
    </source>
</evidence>
<feature type="binding site" evidence="8">
    <location>
        <position position="93"/>
    </location>
    <ligand>
        <name>Zn(2+)</name>
        <dbReference type="ChEBI" id="CHEBI:29105"/>
    </ligand>
</feature>
<comment type="cofactor">
    <cofactor evidence="8">
        <name>Zn(2+)</name>
        <dbReference type="ChEBI" id="CHEBI:29105"/>
    </cofactor>
    <text evidence="8">Binds 1 zinc ion per subunit.</text>
</comment>
<dbReference type="Gene3D" id="1.20.5.420">
    <property type="entry name" value="Immunoglobulin FC, subunit C"/>
    <property type="match status" value="1"/>
</dbReference>
<keyword evidence="2 8" id="KW-0819">tRNA processing</keyword>
<evidence type="ECO:0000256" key="4">
    <source>
        <dbReference type="ARBA" id="ARBA00022723"/>
    </source>
</evidence>
<dbReference type="GO" id="GO:0004526">
    <property type="term" value="F:ribonuclease P activity"/>
    <property type="evidence" value="ECO:0007669"/>
    <property type="project" value="UniProtKB-UniRule"/>
</dbReference>
<dbReference type="Pfam" id="PF04032">
    <property type="entry name" value="Rpr2"/>
    <property type="match status" value="1"/>
</dbReference>
<dbReference type="EMBL" id="CP064981">
    <property type="protein sequence ID" value="QQR92724.1"/>
    <property type="molecule type" value="Genomic_DNA"/>
</dbReference>